<dbReference type="EMBL" id="BNCO01000010">
    <property type="protein sequence ID" value="GIL51146.1"/>
    <property type="molecule type" value="Genomic_DNA"/>
</dbReference>
<evidence type="ECO:0000256" key="1">
    <source>
        <dbReference type="SAM" id="MobiDB-lite"/>
    </source>
</evidence>
<reference evidence="3" key="1">
    <citation type="journal article" date="2021" name="Proc. Natl. Acad. Sci. U.S.A.">
        <title>Three genomes in the algal genus Volvox reveal the fate of a haploid sex-determining region after a transition to homothallism.</title>
        <authorList>
            <person name="Yamamoto K."/>
            <person name="Hamaji T."/>
            <person name="Kawai-Toyooka H."/>
            <person name="Matsuzaki R."/>
            <person name="Takahashi F."/>
            <person name="Nishimura Y."/>
            <person name="Kawachi M."/>
            <person name="Noguchi H."/>
            <person name="Minakuchi Y."/>
            <person name="Umen J.G."/>
            <person name="Toyoda A."/>
            <person name="Nozaki H."/>
        </authorList>
    </citation>
    <scope>NUCLEOTIDE SEQUENCE</scope>
    <source>
        <strain evidence="3">NIES-3780</strain>
    </source>
</reference>
<name>A0A8J4AZQ1_9CHLO</name>
<dbReference type="InterPro" id="IPR009769">
    <property type="entry name" value="EDR2_C"/>
</dbReference>
<feature type="compositionally biased region" description="Low complexity" evidence="1">
    <location>
        <begin position="161"/>
        <end position="182"/>
    </location>
</feature>
<feature type="domain" description="Protein ENHANCED DISEASE RESISTANCE 2 C-terminal" evidence="2">
    <location>
        <begin position="241"/>
        <end position="478"/>
    </location>
</feature>
<organism evidence="3 4">
    <name type="scientific">Volvox africanus</name>
    <dbReference type="NCBI Taxonomy" id="51714"/>
    <lineage>
        <taxon>Eukaryota</taxon>
        <taxon>Viridiplantae</taxon>
        <taxon>Chlorophyta</taxon>
        <taxon>core chlorophytes</taxon>
        <taxon>Chlorophyceae</taxon>
        <taxon>CS clade</taxon>
        <taxon>Chlamydomonadales</taxon>
        <taxon>Volvocaceae</taxon>
        <taxon>Volvox</taxon>
    </lineage>
</organism>
<evidence type="ECO:0000313" key="4">
    <source>
        <dbReference type="Proteomes" id="UP000747399"/>
    </source>
</evidence>
<proteinExistence type="predicted"/>
<feature type="compositionally biased region" description="Low complexity" evidence="1">
    <location>
        <begin position="525"/>
        <end position="535"/>
    </location>
</feature>
<comment type="caution">
    <text evidence="3">The sequence shown here is derived from an EMBL/GenBank/DDBJ whole genome shotgun (WGS) entry which is preliminary data.</text>
</comment>
<sequence length="535" mass="57908">MGPFCCCFGKRSANRRSVRTQGRQDAGKGKHDDLQSPLACDSFRSEYYDAQENFSVTEGLSPPCSTSVTPRPSISYEKHHNQGIAADTAGVLDAGLRPCDGEYGATAMAAVSISVDGECFQDGQLAGTSETSEELHQGGGGAISKLASCLSILDAIRMPGSAGQPTAAGAASTPSPFGSSATQLLSGGPADGATSGRPTSRRLGGKLEPGSTLRRRDMSTSVLDVQEAWDECDDDNTPSSSGRPFMVRSVDYMRTKVKVPSRGALYRLLAADVISSDTKLTHVARLVNIQHMLRPAVDPHLPPLLIITIMLPMYPATLFGGNDGPSQSLVYYFALPPDLNPVAYTNQQALALLRRLMTNGREADGSPTRDRFKLIPRVVNVDEWALKGPLSPAEHKLLATYNDKPILTRPQHFFFNGPGYLEVDIDIHSYQFLARKAFGAYFGRLKEVIFENAFVIQGNNPEELPEQVLAAVRMYRIDLMRSRPLREFIIPAAAVANAFPNQPGLPARWRSPMQHVPSPPPPIPEAAVEPSFTNA</sequence>
<dbReference type="Proteomes" id="UP000747399">
    <property type="component" value="Unassembled WGS sequence"/>
</dbReference>
<accession>A0A8J4AZQ1</accession>
<dbReference type="AlphaFoldDB" id="A0A8J4AZQ1"/>
<protein>
    <recommendedName>
        <fullName evidence="2">Protein ENHANCED DISEASE RESISTANCE 2 C-terminal domain-containing protein</fullName>
    </recommendedName>
</protein>
<gene>
    <name evidence="3" type="ORF">Vafri_7215</name>
</gene>
<evidence type="ECO:0000313" key="3">
    <source>
        <dbReference type="EMBL" id="GIL51146.1"/>
    </source>
</evidence>
<dbReference type="Pfam" id="PF07059">
    <property type="entry name" value="EDR2_C"/>
    <property type="match status" value="1"/>
</dbReference>
<keyword evidence="4" id="KW-1185">Reference proteome</keyword>
<dbReference type="PANTHER" id="PTHR31558:SF3">
    <property type="entry name" value="CW14 PROTEIN"/>
    <property type="match status" value="1"/>
</dbReference>
<dbReference type="PANTHER" id="PTHR31558">
    <property type="entry name" value="CW14 PROTEIN"/>
    <property type="match status" value="1"/>
</dbReference>
<evidence type="ECO:0000259" key="2">
    <source>
        <dbReference type="Pfam" id="PF07059"/>
    </source>
</evidence>
<feature type="region of interest" description="Disordered" evidence="1">
    <location>
        <begin position="161"/>
        <end position="220"/>
    </location>
</feature>
<feature type="region of interest" description="Disordered" evidence="1">
    <location>
        <begin position="511"/>
        <end position="535"/>
    </location>
</feature>